<keyword evidence="1" id="KW-1133">Transmembrane helix</keyword>
<reference evidence="2 3" key="1">
    <citation type="submission" date="2024-01" db="EMBL/GenBank/DDBJ databases">
        <title>Pedobacter sp. nov., isolated from oil-contaminated soil.</title>
        <authorList>
            <person name="Le N.T.T."/>
        </authorList>
    </citation>
    <scope>NUCLEOTIDE SEQUENCE [LARGE SCALE GENOMIC DNA]</scope>
    <source>
        <strain evidence="2 3">VNH31</strain>
    </source>
</reference>
<dbReference type="Proteomes" id="UP001337681">
    <property type="component" value="Unassembled WGS sequence"/>
</dbReference>
<proteinExistence type="predicted"/>
<comment type="caution">
    <text evidence="2">The sequence shown here is derived from an EMBL/GenBank/DDBJ whole genome shotgun (WGS) entry which is preliminary data.</text>
</comment>
<dbReference type="EMBL" id="JAZDQU010000002">
    <property type="protein sequence ID" value="MEE1885166.1"/>
    <property type="molecule type" value="Genomic_DNA"/>
</dbReference>
<dbReference type="NCBIfam" id="TIGR01200">
    <property type="entry name" value="GLPGLI"/>
    <property type="match status" value="1"/>
</dbReference>
<evidence type="ECO:0000256" key="1">
    <source>
        <dbReference type="SAM" id="Phobius"/>
    </source>
</evidence>
<dbReference type="InterPro" id="IPR005901">
    <property type="entry name" value="GLPGLI"/>
</dbReference>
<accession>A0ABU7H3K3</accession>
<protein>
    <submittedName>
        <fullName evidence="2">GLPGLI family protein</fullName>
    </submittedName>
</protein>
<dbReference type="RefSeq" id="WP_330146068.1">
    <property type="nucleotide sequence ID" value="NZ_JAZDQU010000002.1"/>
</dbReference>
<sequence length="267" mass="31211">MKSLNLKYAIETIAYLTYSCRFKFIIPCLFMVGWYSPILAQNRVVKYLQITNFNNQLDTNYAELLINGQHTLYKYGQTKATDQSPITDLNFERVKLRDEKGFLYYGDYEKGFYYNREFLLTQPVLVIDEMLSINWVIDFNTTKLILGYECHKAVGEFRGRVYTAWFANQLPEGYGPWKLSGLPGLILEVLEHDNELQIIAQEIVESQVDFQKPDEKTKLTQMNYVNKFKKKLNQLTKYLASNSGGSKLFQISSKSKFHVLERSLFEN</sequence>
<organism evidence="2 3">
    <name type="scientific">Pedobacter flavus</name>
    <dbReference type="NCBI Taxonomy" id="3113906"/>
    <lineage>
        <taxon>Bacteria</taxon>
        <taxon>Pseudomonadati</taxon>
        <taxon>Bacteroidota</taxon>
        <taxon>Sphingobacteriia</taxon>
        <taxon>Sphingobacteriales</taxon>
        <taxon>Sphingobacteriaceae</taxon>
        <taxon>Pedobacter</taxon>
    </lineage>
</organism>
<dbReference type="Pfam" id="PF22252">
    <property type="entry name" value="PNGase_F-II_N"/>
    <property type="match status" value="1"/>
</dbReference>
<evidence type="ECO:0000313" key="2">
    <source>
        <dbReference type="EMBL" id="MEE1885166.1"/>
    </source>
</evidence>
<feature type="transmembrane region" description="Helical" evidence="1">
    <location>
        <begin position="12"/>
        <end position="35"/>
    </location>
</feature>
<evidence type="ECO:0000313" key="3">
    <source>
        <dbReference type="Proteomes" id="UP001337681"/>
    </source>
</evidence>
<keyword evidence="1" id="KW-0812">Transmembrane</keyword>
<gene>
    <name evidence="2" type="ORF">VRU49_07010</name>
</gene>
<name>A0ABU7H3K3_9SPHI</name>
<keyword evidence="1" id="KW-0472">Membrane</keyword>
<keyword evidence="3" id="KW-1185">Reference proteome</keyword>